<dbReference type="EMBL" id="CP113524">
    <property type="protein sequence ID" value="WAJ25670.1"/>
    <property type="molecule type" value="Genomic_DNA"/>
</dbReference>
<accession>A0ABY7AG21</accession>
<feature type="transmembrane region" description="Helical" evidence="2">
    <location>
        <begin position="52"/>
        <end position="85"/>
    </location>
</feature>
<keyword evidence="2" id="KW-0472">Membrane</keyword>
<gene>
    <name evidence="3" type="ORF">OW255_09210</name>
</gene>
<evidence type="ECO:0000313" key="4">
    <source>
        <dbReference type="Proteomes" id="UP001163115"/>
    </source>
</evidence>
<feature type="transmembrane region" description="Helical" evidence="2">
    <location>
        <begin position="97"/>
        <end position="125"/>
    </location>
</feature>
<organism evidence="3 4">
    <name type="scientific">Lacrimispora xylanolytica</name>
    <dbReference type="NCBI Taxonomy" id="29375"/>
    <lineage>
        <taxon>Bacteria</taxon>
        <taxon>Bacillati</taxon>
        <taxon>Bacillota</taxon>
        <taxon>Clostridia</taxon>
        <taxon>Lachnospirales</taxon>
        <taxon>Lachnospiraceae</taxon>
        <taxon>Lacrimispora</taxon>
    </lineage>
</organism>
<feature type="region of interest" description="Disordered" evidence="1">
    <location>
        <begin position="1"/>
        <end position="30"/>
    </location>
</feature>
<protein>
    <submittedName>
        <fullName evidence="3">DUF4190 domain-containing protein</fullName>
    </submittedName>
</protein>
<dbReference type="Proteomes" id="UP001163115">
    <property type="component" value="Chromosome"/>
</dbReference>
<keyword evidence="2" id="KW-1133">Transmembrane helix</keyword>
<sequence>MDQENQKDYNNEPSVEQREDTYPDTLKTEEPSWNAQNVAPQQVRASQSTMALASLVMGILSLVTCCCIYGGFIFASLGILFALLSRTEDKMEGYAKAGLITSIISFVLMFLLLMVYLVLMAGGYIDRGGVF</sequence>
<keyword evidence="2" id="KW-0812">Transmembrane</keyword>
<name>A0ABY7AG21_9FIRM</name>
<dbReference type="RefSeq" id="WP_024836205.1">
    <property type="nucleotide sequence ID" value="NZ_CP113524.1"/>
</dbReference>
<evidence type="ECO:0000256" key="2">
    <source>
        <dbReference type="SAM" id="Phobius"/>
    </source>
</evidence>
<proteinExistence type="predicted"/>
<evidence type="ECO:0000313" key="3">
    <source>
        <dbReference type="EMBL" id="WAJ25670.1"/>
    </source>
</evidence>
<evidence type="ECO:0000256" key="1">
    <source>
        <dbReference type="SAM" id="MobiDB-lite"/>
    </source>
</evidence>
<keyword evidence="4" id="KW-1185">Reference proteome</keyword>
<reference evidence="3" key="1">
    <citation type="submission" date="2022-11" db="EMBL/GenBank/DDBJ databases">
        <title>Lacrimispora xylanolytica sy1, complete genome.</title>
        <authorList>
            <person name="Choi S."/>
        </authorList>
    </citation>
    <scope>NUCLEOTIDE SEQUENCE</scope>
    <source>
        <strain evidence="3">Sy1</strain>
    </source>
</reference>